<gene>
    <name evidence="2" type="ORF">IAD41_04525</name>
</gene>
<dbReference type="Proteomes" id="UP000824139">
    <property type="component" value="Unassembled WGS sequence"/>
</dbReference>
<proteinExistence type="predicted"/>
<dbReference type="EMBL" id="DVJO01000096">
    <property type="protein sequence ID" value="HIS82852.1"/>
    <property type="molecule type" value="Genomic_DNA"/>
</dbReference>
<reference evidence="2" key="1">
    <citation type="submission" date="2020-10" db="EMBL/GenBank/DDBJ databases">
        <authorList>
            <person name="Gilroy R."/>
        </authorList>
    </citation>
    <scope>NUCLEOTIDE SEQUENCE</scope>
    <source>
        <strain evidence="2">CHK152-2994</strain>
    </source>
</reference>
<evidence type="ECO:0000256" key="1">
    <source>
        <dbReference type="SAM" id="SignalP"/>
    </source>
</evidence>
<reference evidence="2" key="2">
    <citation type="journal article" date="2021" name="PeerJ">
        <title>Extensive microbial diversity within the chicken gut microbiome revealed by metagenomics and culture.</title>
        <authorList>
            <person name="Gilroy R."/>
            <person name="Ravi A."/>
            <person name="Getino M."/>
            <person name="Pursley I."/>
            <person name="Horton D.L."/>
            <person name="Alikhan N.F."/>
            <person name="Baker D."/>
            <person name="Gharbi K."/>
            <person name="Hall N."/>
            <person name="Watson M."/>
            <person name="Adriaenssens E.M."/>
            <person name="Foster-Nyarko E."/>
            <person name="Jarju S."/>
            <person name="Secka A."/>
            <person name="Antonio M."/>
            <person name="Oren A."/>
            <person name="Chaudhuri R.R."/>
            <person name="La Ragione R."/>
            <person name="Hildebrand F."/>
            <person name="Pallen M.J."/>
        </authorList>
    </citation>
    <scope>NUCLEOTIDE SEQUENCE</scope>
    <source>
        <strain evidence="2">CHK152-2994</strain>
    </source>
</reference>
<feature type="signal peptide" evidence="1">
    <location>
        <begin position="1"/>
        <end position="21"/>
    </location>
</feature>
<dbReference type="AlphaFoldDB" id="A0A9D1K3K1"/>
<sequence>MGKKLILLSVLLTLFMLPVSANETEEVTLQEVQTPEITSEIEEVQTSAPSYEIPQWSEFCEPGYENAKLNDKENILNIINFVDAERTKSNYWAERRINFEKAIDHCKTLTEDAKAFCYEGVRKSETERNEMYEQQRKQINYKNRGIIIDKPNY</sequence>
<comment type="caution">
    <text evidence="2">The sequence shown here is derived from an EMBL/GenBank/DDBJ whole genome shotgun (WGS) entry which is preliminary data.</text>
</comment>
<keyword evidence="1" id="KW-0732">Signal</keyword>
<evidence type="ECO:0000313" key="3">
    <source>
        <dbReference type="Proteomes" id="UP000824139"/>
    </source>
</evidence>
<name>A0A9D1K3K1_9BACT</name>
<evidence type="ECO:0000313" key="2">
    <source>
        <dbReference type="EMBL" id="HIS82852.1"/>
    </source>
</evidence>
<feature type="chain" id="PRO_5038371181" evidence="1">
    <location>
        <begin position="22"/>
        <end position="153"/>
    </location>
</feature>
<protein>
    <submittedName>
        <fullName evidence="2">Uncharacterized protein</fullName>
    </submittedName>
</protein>
<organism evidence="2 3">
    <name type="scientific">Candidatus Scatenecus faecavium</name>
    <dbReference type="NCBI Taxonomy" id="2840915"/>
    <lineage>
        <taxon>Bacteria</taxon>
        <taxon>Candidatus Scatenecus</taxon>
    </lineage>
</organism>
<accession>A0A9D1K3K1</accession>